<feature type="transmembrane region" description="Helical" evidence="1">
    <location>
        <begin position="445"/>
        <end position="466"/>
    </location>
</feature>
<dbReference type="EMBL" id="VUNS01000015">
    <property type="protein sequence ID" value="MST98047.1"/>
    <property type="molecule type" value="Genomic_DNA"/>
</dbReference>
<keyword evidence="1" id="KW-0812">Transmembrane</keyword>
<feature type="transmembrane region" description="Helical" evidence="1">
    <location>
        <begin position="369"/>
        <end position="390"/>
    </location>
</feature>
<feature type="transmembrane region" description="Helical" evidence="1">
    <location>
        <begin position="124"/>
        <end position="144"/>
    </location>
</feature>
<feature type="transmembrane region" description="Helical" evidence="1">
    <location>
        <begin position="276"/>
        <end position="302"/>
    </location>
</feature>
<evidence type="ECO:0000256" key="1">
    <source>
        <dbReference type="SAM" id="Phobius"/>
    </source>
</evidence>
<feature type="transmembrane region" description="Helical" evidence="1">
    <location>
        <begin position="24"/>
        <end position="45"/>
    </location>
</feature>
<accession>A0A844G2Z1</accession>
<feature type="transmembrane region" description="Helical" evidence="1">
    <location>
        <begin position="402"/>
        <end position="433"/>
    </location>
</feature>
<proteinExistence type="predicted"/>
<feature type="transmembrane region" description="Helical" evidence="1">
    <location>
        <begin position="322"/>
        <end position="348"/>
    </location>
</feature>
<reference evidence="2 3" key="1">
    <citation type="submission" date="2019-08" db="EMBL/GenBank/DDBJ databases">
        <title>In-depth cultivation of the pig gut microbiome towards novel bacterial diversity and tailored functional studies.</title>
        <authorList>
            <person name="Wylensek D."/>
            <person name="Hitch T.C.A."/>
            <person name="Clavel T."/>
        </authorList>
    </citation>
    <scope>NUCLEOTIDE SEQUENCE [LARGE SCALE GENOMIC DNA]</scope>
    <source>
        <strain evidence="2 3">BBE-744-WT-12</strain>
    </source>
</reference>
<organism evidence="2 3">
    <name type="scientific">Victivallis lenta</name>
    <dbReference type="NCBI Taxonomy" id="2606640"/>
    <lineage>
        <taxon>Bacteria</taxon>
        <taxon>Pseudomonadati</taxon>
        <taxon>Lentisphaerota</taxon>
        <taxon>Lentisphaeria</taxon>
        <taxon>Victivallales</taxon>
        <taxon>Victivallaceae</taxon>
        <taxon>Victivallis</taxon>
    </lineage>
</organism>
<feature type="transmembrane region" description="Helical" evidence="1">
    <location>
        <begin position="84"/>
        <end position="104"/>
    </location>
</feature>
<feature type="transmembrane region" description="Helical" evidence="1">
    <location>
        <begin position="228"/>
        <end position="255"/>
    </location>
</feature>
<dbReference type="NCBIfam" id="NF033912">
    <property type="entry name" value="msc"/>
    <property type="match status" value="1"/>
</dbReference>
<gene>
    <name evidence="2" type="ORF">FYJ85_13470</name>
</gene>
<keyword evidence="3" id="KW-1185">Reference proteome</keyword>
<evidence type="ECO:0000313" key="3">
    <source>
        <dbReference type="Proteomes" id="UP000435649"/>
    </source>
</evidence>
<dbReference type="Pfam" id="PF05552">
    <property type="entry name" value="MS_channel_1st_1"/>
    <property type="match status" value="4"/>
</dbReference>
<evidence type="ECO:0000313" key="2">
    <source>
        <dbReference type="EMBL" id="MST98047.1"/>
    </source>
</evidence>
<protein>
    <submittedName>
        <fullName evidence="2">Mechanosensitive ion channel</fullName>
    </submittedName>
</protein>
<dbReference type="AlphaFoldDB" id="A0A844G2Z1"/>
<dbReference type="InterPro" id="IPR008910">
    <property type="entry name" value="MSC_TM_helix"/>
</dbReference>
<feature type="transmembrane region" description="Helical" evidence="1">
    <location>
        <begin position="188"/>
        <end position="208"/>
    </location>
</feature>
<dbReference type="Gene3D" id="1.10.287.1260">
    <property type="match status" value="1"/>
</dbReference>
<sequence length="514" mass="54404">MDGNPQSFAEFWQNIWQMLVDINILRLVWALLVLIVGWLVAWLLANLAGKALQRFGLDRRLEQSFPGGKASASALKIEKVVTRIVFYTILLLTVLACLTSLNLSDAAAPVREFVNRIVGYGANLIAAGLLVFIAWIAATVLEYLSVSAMTALRIDEKFKAAKPAEAEAEAAAPQKKPAKTYSELAGSVIYWVVFLFFVPAILRALNISGITTPLENMLNKLLDFVPNLIAAAAILVVGLFIAGIIRKAVAGLLFLSRLDELGRKTGGRNIFGEKGISYLAGLVAYVLVAIPVVISALNALQIEALTNSVSRFFDMILNATGNVIGAGVLILAAFIVGGVAAGIVAQLFEGFGFDRLVAALGFAPKSDKAVKPSAVVGKLTFAAIMLFAAMSGCELLGFTELAALLAAFLVFGGNIIVGIVVMMVGIFLANLAANALKGKGESSEFLATAVRVAVLIFTGAIALSTLNLNGRIVEIAFALLLGAICVAAALAFGLGGREFAAKKLEEWDKKLTKK</sequence>
<dbReference type="RefSeq" id="WP_106051818.1">
    <property type="nucleotide sequence ID" value="NZ_VUNS01000015.1"/>
</dbReference>
<keyword evidence="1" id="KW-1133">Transmembrane helix</keyword>
<feature type="transmembrane region" description="Helical" evidence="1">
    <location>
        <begin position="472"/>
        <end position="494"/>
    </location>
</feature>
<keyword evidence="1" id="KW-0472">Membrane</keyword>
<comment type="caution">
    <text evidence="2">The sequence shown here is derived from an EMBL/GenBank/DDBJ whole genome shotgun (WGS) entry which is preliminary data.</text>
</comment>
<name>A0A844G2Z1_9BACT</name>
<dbReference type="Proteomes" id="UP000435649">
    <property type="component" value="Unassembled WGS sequence"/>
</dbReference>